<dbReference type="PANTHER" id="PTHR43857:SF1">
    <property type="entry name" value="YJGH FAMILY PROTEIN"/>
    <property type="match status" value="1"/>
</dbReference>
<organism evidence="1 2">
    <name type="scientific">Mesorhizobium ventifaucium</name>
    <dbReference type="NCBI Taxonomy" id="666020"/>
    <lineage>
        <taxon>Bacteria</taxon>
        <taxon>Pseudomonadati</taxon>
        <taxon>Pseudomonadota</taxon>
        <taxon>Alphaproteobacteria</taxon>
        <taxon>Hyphomicrobiales</taxon>
        <taxon>Phyllobacteriaceae</taxon>
        <taxon>Mesorhizobium</taxon>
    </lineage>
</organism>
<dbReference type="CDD" id="cd00448">
    <property type="entry name" value="YjgF_YER057c_UK114_family"/>
    <property type="match status" value="1"/>
</dbReference>
<proteinExistence type="predicted"/>
<protein>
    <submittedName>
        <fullName evidence="1">Endoribonuclease-like protein</fullName>
    </submittedName>
</protein>
<dbReference type="EMBL" id="CAKXZS010000009">
    <property type="protein sequence ID" value="CAH2396704.1"/>
    <property type="molecule type" value="Genomic_DNA"/>
</dbReference>
<evidence type="ECO:0000313" key="2">
    <source>
        <dbReference type="Proteomes" id="UP001152604"/>
    </source>
</evidence>
<sequence length="144" mass="15707">MSGLRVTIDGVWNDSEFPMSHAVVEPEGKRVHLTGQVAWTENFEVISPDDAGKQTHAAIDNIERVLANLGGTIEDVVSTTMYYVRDEDLDAIQEARRTRFSFNAGPAVTGVKVAALVDDALLVELTVVAVIPHEKFRSPSTRSA</sequence>
<reference evidence="1" key="1">
    <citation type="submission" date="2022-03" db="EMBL/GenBank/DDBJ databases">
        <authorList>
            <person name="Brunel B."/>
        </authorList>
    </citation>
    <scope>NUCLEOTIDE SEQUENCE</scope>
    <source>
        <strain evidence="1">STM4922sample</strain>
    </source>
</reference>
<dbReference type="InterPro" id="IPR035959">
    <property type="entry name" value="RutC-like_sf"/>
</dbReference>
<dbReference type="InterPro" id="IPR006175">
    <property type="entry name" value="YjgF/YER057c/UK114"/>
</dbReference>
<dbReference type="SUPFAM" id="SSF55298">
    <property type="entry name" value="YjgF-like"/>
    <property type="match status" value="1"/>
</dbReference>
<accession>A0ABM9DJD3</accession>
<keyword evidence="2" id="KW-1185">Reference proteome</keyword>
<dbReference type="Pfam" id="PF01042">
    <property type="entry name" value="Ribonuc_L-PSP"/>
    <property type="match status" value="1"/>
</dbReference>
<dbReference type="RefSeq" id="WP_254023916.1">
    <property type="nucleotide sequence ID" value="NZ_CAKXZS010000009.1"/>
</dbReference>
<dbReference type="Proteomes" id="UP001152604">
    <property type="component" value="Unassembled WGS sequence"/>
</dbReference>
<gene>
    <name evidence="1" type="ORF">MES4922_170106</name>
</gene>
<dbReference type="PANTHER" id="PTHR43857">
    <property type="entry name" value="BLR7761 PROTEIN"/>
    <property type="match status" value="1"/>
</dbReference>
<evidence type="ECO:0000313" key="1">
    <source>
        <dbReference type="EMBL" id="CAH2396704.1"/>
    </source>
</evidence>
<dbReference type="Gene3D" id="3.30.1330.40">
    <property type="entry name" value="RutC-like"/>
    <property type="match status" value="1"/>
</dbReference>
<comment type="caution">
    <text evidence="1">The sequence shown here is derived from an EMBL/GenBank/DDBJ whole genome shotgun (WGS) entry which is preliminary data.</text>
</comment>
<name>A0ABM9DJD3_9HYPH</name>